<dbReference type="Proteomes" id="UP001430679">
    <property type="component" value="Unassembled WGS sequence"/>
</dbReference>
<evidence type="ECO:0000313" key="1">
    <source>
        <dbReference type="EMBL" id="MCC9063576.1"/>
    </source>
</evidence>
<dbReference type="EMBL" id="JAJJMM010000001">
    <property type="protein sequence ID" value="MCC9063576.1"/>
    <property type="molecule type" value="Genomic_DNA"/>
</dbReference>
<dbReference type="RefSeq" id="WP_230035867.1">
    <property type="nucleotide sequence ID" value="NZ_JAJJMM010000001.1"/>
</dbReference>
<reference evidence="1" key="1">
    <citation type="submission" date="2021-11" db="EMBL/GenBank/DDBJ databases">
        <title>Description of novel Flavobacterium species.</title>
        <authorList>
            <person name="Saticioglu I.B."/>
            <person name="Ay H."/>
            <person name="Altun S."/>
            <person name="Duman M."/>
        </authorList>
    </citation>
    <scope>NUCLEOTIDE SEQUENCE</scope>
    <source>
        <strain evidence="1">F-30</strain>
    </source>
</reference>
<sequence length="76" mass="8708">MSQMITKGEELIRINPTNSNKIEYSTTSGRSWHVRYSGSSYGNFQDLTDNVKEILASTSKGLYYSNTNGRSWHKRN</sequence>
<proteinExistence type="predicted"/>
<gene>
    <name evidence="1" type="ORF">LNP81_11315</name>
</gene>
<organism evidence="1 2">
    <name type="scientific">Flavobacterium piscisymbiosum</name>
    <dbReference type="NCBI Taxonomy" id="2893753"/>
    <lineage>
        <taxon>Bacteria</taxon>
        <taxon>Pseudomonadati</taxon>
        <taxon>Bacteroidota</taxon>
        <taxon>Flavobacteriia</taxon>
        <taxon>Flavobacteriales</taxon>
        <taxon>Flavobacteriaceae</taxon>
        <taxon>Flavobacterium</taxon>
    </lineage>
</organism>
<protein>
    <recommendedName>
        <fullName evidence="3">KTSC domain-containing protein</fullName>
    </recommendedName>
</protein>
<evidence type="ECO:0000313" key="2">
    <source>
        <dbReference type="Proteomes" id="UP001430679"/>
    </source>
</evidence>
<accession>A0ABS8MDI5</accession>
<evidence type="ECO:0008006" key="3">
    <source>
        <dbReference type="Google" id="ProtNLM"/>
    </source>
</evidence>
<keyword evidence="2" id="KW-1185">Reference proteome</keyword>
<dbReference type="SUPFAM" id="SSF110296">
    <property type="entry name" value="Oligoxyloglucan reducing end-specific cellobiohydrolase"/>
    <property type="match status" value="1"/>
</dbReference>
<name>A0ABS8MDI5_9FLAO</name>
<comment type="caution">
    <text evidence="1">The sequence shown here is derived from an EMBL/GenBank/DDBJ whole genome shotgun (WGS) entry which is preliminary data.</text>
</comment>